<accession>A0A9P4WX89</accession>
<name>A0A9P4WX89_9PLEO</name>
<proteinExistence type="predicted"/>
<organism evidence="1 2">
    <name type="scientific">Didymella heteroderae</name>
    <dbReference type="NCBI Taxonomy" id="1769908"/>
    <lineage>
        <taxon>Eukaryota</taxon>
        <taxon>Fungi</taxon>
        <taxon>Dikarya</taxon>
        <taxon>Ascomycota</taxon>
        <taxon>Pezizomycotina</taxon>
        <taxon>Dothideomycetes</taxon>
        <taxon>Pleosporomycetidae</taxon>
        <taxon>Pleosporales</taxon>
        <taxon>Pleosporineae</taxon>
        <taxon>Didymellaceae</taxon>
        <taxon>Didymella</taxon>
    </lineage>
</organism>
<sequence>MATISLLPTRIQKLTSEIKEKEQGLAKLRKTEHKTFKAYIRARKKLSCKTRHDLQNPKVKKWYKIWMKSTDDLQALSTQLEREESELVSLKQQRAERIAADRSTFEAGLLRH</sequence>
<protein>
    <submittedName>
        <fullName evidence="1">Uncharacterized protein</fullName>
    </submittedName>
</protein>
<dbReference type="OrthoDB" id="3782504at2759"/>
<comment type="caution">
    <text evidence="1">The sequence shown here is derived from an EMBL/GenBank/DDBJ whole genome shotgun (WGS) entry which is preliminary data.</text>
</comment>
<gene>
    <name evidence="1" type="ORF">E8E12_009956</name>
</gene>
<reference evidence="1" key="1">
    <citation type="submission" date="2019-04" db="EMBL/GenBank/DDBJ databases">
        <title>Sequencing of skin fungus with MAO and IRED activity.</title>
        <authorList>
            <person name="Marsaioli A.J."/>
            <person name="Bonatto J.M.C."/>
            <person name="Reis Junior O."/>
        </authorList>
    </citation>
    <scope>NUCLEOTIDE SEQUENCE</scope>
    <source>
        <strain evidence="1">28M1</strain>
    </source>
</reference>
<keyword evidence="2" id="KW-1185">Reference proteome</keyword>
<dbReference type="EMBL" id="SWKV01000009">
    <property type="protein sequence ID" value="KAF3044383.1"/>
    <property type="molecule type" value="Genomic_DNA"/>
</dbReference>
<evidence type="ECO:0000313" key="1">
    <source>
        <dbReference type="EMBL" id="KAF3044383.1"/>
    </source>
</evidence>
<dbReference type="Proteomes" id="UP000758155">
    <property type="component" value="Unassembled WGS sequence"/>
</dbReference>
<evidence type="ECO:0000313" key="2">
    <source>
        <dbReference type="Proteomes" id="UP000758155"/>
    </source>
</evidence>
<dbReference type="AlphaFoldDB" id="A0A9P4WX89"/>